<reference evidence="2" key="1">
    <citation type="submission" date="2016-01" db="EMBL/GenBank/DDBJ databases">
        <authorList>
            <person name="Peeters Charlotte."/>
        </authorList>
    </citation>
    <scope>NUCLEOTIDE SEQUENCE</scope>
    <source>
        <strain evidence="2">LMG 22936</strain>
    </source>
</reference>
<feature type="region of interest" description="Disordered" evidence="1">
    <location>
        <begin position="20"/>
        <end position="88"/>
    </location>
</feature>
<name>A0A158HP32_9BURK</name>
<dbReference type="Proteomes" id="UP000054717">
    <property type="component" value="Unassembled WGS sequence"/>
</dbReference>
<gene>
    <name evidence="2" type="ORF">AWB66_02524</name>
</gene>
<evidence type="ECO:0000313" key="3">
    <source>
        <dbReference type="Proteomes" id="UP000054717"/>
    </source>
</evidence>
<proteinExistence type="predicted"/>
<dbReference type="AlphaFoldDB" id="A0A158HP32"/>
<keyword evidence="3" id="KW-1185">Reference proteome</keyword>
<dbReference type="STRING" id="326475.AWB66_02524"/>
<comment type="caution">
    <text evidence="2">The sequence shown here is derived from an EMBL/GenBank/DDBJ whole genome shotgun (WGS) entry which is preliminary data.</text>
</comment>
<evidence type="ECO:0000313" key="2">
    <source>
        <dbReference type="EMBL" id="SAL46148.1"/>
    </source>
</evidence>
<dbReference type="EMBL" id="FCNZ02000008">
    <property type="protein sequence ID" value="SAL46148.1"/>
    <property type="molecule type" value="Genomic_DNA"/>
</dbReference>
<sequence>MIGCGRDDAKKALRAIYHKAHSQTDRVRERLKTKRRRLSAKGTAGTMEPRGTTNNAWHRLSAGQYGNHRFRPRRPYRAKRGRPNRRVLSAKSIAECTITQHEFTIDGKKPL</sequence>
<protein>
    <submittedName>
        <fullName evidence="2">Uncharacterized protein</fullName>
    </submittedName>
</protein>
<accession>A0A158HP32</accession>
<organism evidence="2 3">
    <name type="scientific">Caballeronia telluris</name>
    <dbReference type="NCBI Taxonomy" id="326475"/>
    <lineage>
        <taxon>Bacteria</taxon>
        <taxon>Pseudomonadati</taxon>
        <taxon>Pseudomonadota</taxon>
        <taxon>Betaproteobacteria</taxon>
        <taxon>Burkholderiales</taxon>
        <taxon>Burkholderiaceae</taxon>
        <taxon>Caballeronia</taxon>
    </lineage>
</organism>
<feature type="compositionally biased region" description="Basic residues" evidence="1">
    <location>
        <begin position="68"/>
        <end position="85"/>
    </location>
</feature>
<evidence type="ECO:0000256" key="1">
    <source>
        <dbReference type="SAM" id="MobiDB-lite"/>
    </source>
</evidence>